<dbReference type="Proteomes" id="UP001145799">
    <property type="component" value="Unassembled WGS sequence"/>
</dbReference>
<dbReference type="EMBL" id="JAVDYD010000001">
    <property type="protein sequence ID" value="MDR7338877.1"/>
    <property type="molecule type" value="Genomic_DNA"/>
</dbReference>
<name>A0A9X3PIX3_9ACTN</name>
<comment type="caution">
    <text evidence="1">The sequence shown here is derived from an EMBL/GenBank/DDBJ whole genome shotgun (WGS) entry which is preliminary data.</text>
</comment>
<reference evidence="1" key="1">
    <citation type="submission" date="2022-12" db="EMBL/GenBank/DDBJ databases">
        <title>Gycomyces niveus sp.nov., a novel actinomycete isolated from soil in Shouguang.</title>
        <authorList>
            <person name="Yang X."/>
        </authorList>
    </citation>
    <scope>NUCLEOTIDE SEQUENCE</scope>
    <source>
        <strain evidence="1">DSM 44724</strain>
    </source>
</reference>
<evidence type="ECO:0000313" key="4">
    <source>
        <dbReference type="Proteomes" id="UP001183604"/>
    </source>
</evidence>
<dbReference type="RefSeq" id="WP_270122829.1">
    <property type="nucleotide sequence ID" value="NZ_BAAAOM010000004.1"/>
</dbReference>
<protein>
    <submittedName>
        <fullName evidence="1">Uncharacterized protein</fullName>
    </submittedName>
</protein>
<evidence type="ECO:0000313" key="2">
    <source>
        <dbReference type="EMBL" id="MDR7338877.1"/>
    </source>
</evidence>
<gene>
    <name evidence="2" type="ORF">J2S69_002596</name>
    <name evidence="1" type="ORF">O2L01_15295</name>
</gene>
<dbReference type="EMBL" id="JAPZVQ010000009">
    <property type="protein sequence ID" value="MDA1386361.1"/>
    <property type="molecule type" value="Genomic_DNA"/>
</dbReference>
<evidence type="ECO:0000313" key="3">
    <source>
        <dbReference type="Proteomes" id="UP001145799"/>
    </source>
</evidence>
<dbReference type="Proteomes" id="UP001183604">
    <property type="component" value="Unassembled WGS sequence"/>
</dbReference>
<dbReference type="AlphaFoldDB" id="A0A9X3PIX3"/>
<accession>A0A9X3PIX3</accession>
<keyword evidence="4" id="KW-1185">Reference proteome</keyword>
<proteinExistence type="predicted"/>
<sequence length="108" mass="12090">MNNEEKEAEALALATWLLSLESEKEVTFQPSGAVVAKCYDADGAAVRIVARQPFSLTSEQIDLMLLEVEHQANGWPLAPAGVGLDTKNRVYLDYWRFYRDAKTKADNK</sequence>
<evidence type="ECO:0000313" key="1">
    <source>
        <dbReference type="EMBL" id="MDA1386361.1"/>
    </source>
</evidence>
<reference evidence="2 4" key="2">
    <citation type="submission" date="2023-07" db="EMBL/GenBank/DDBJ databases">
        <title>Sequencing the genomes of 1000 actinobacteria strains.</title>
        <authorList>
            <person name="Klenk H.-P."/>
        </authorList>
    </citation>
    <scope>NUCLEOTIDE SEQUENCE [LARGE SCALE GENOMIC DNA]</scope>
    <source>
        <strain evidence="2 4">DSM 44724</strain>
    </source>
</reference>
<organism evidence="1 3">
    <name type="scientific">Glycomyces lechevalierae</name>
    <dbReference type="NCBI Taxonomy" id="256034"/>
    <lineage>
        <taxon>Bacteria</taxon>
        <taxon>Bacillati</taxon>
        <taxon>Actinomycetota</taxon>
        <taxon>Actinomycetes</taxon>
        <taxon>Glycomycetales</taxon>
        <taxon>Glycomycetaceae</taxon>
        <taxon>Glycomyces</taxon>
    </lineage>
</organism>